<dbReference type="InterPro" id="IPR001547">
    <property type="entry name" value="Glyco_hydro_5"/>
</dbReference>
<dbReference type="PANTHER" id="PTHR31297">
    <property type="entry name" value="GLUCAN ENDO-1,6-BETA-GLUCOSIDASE B"/>
    <property type="match status" value="1"/>
</dbReference>
<gene>
    <name evidence="10" type="ORF">DB88DRAFT_533915</name>
</gene>
<dbReference type="PANTHER" id="PTHR31297:SF42">
    <property type="entry name" value="GLYCOSIDE HYDROLASE FAMILY 5 DOMAIN-CONTAINING PROTEIN"/>
    <property type="match status" value="1"/>
</dbReference>
<feature type="domain" description="Glycoside hydrolase family 5" evidence="9">
    <location>
        <begin position="85"/>
        <end position="326"/>
    </location>
</feature>
<dbReference type="GO" id="GO:0071555">
    <property type="term" value="P:cell wall organization"/>
    <property type="evidence" value="ECO:0007669"/>
    <property type="project" value="UniProtKB-KW"/>
</dbReference>
<evidence type="ECO:0000256" key="8">
    <source>
        <dbReference type="SAM" id="SignalP"/>
    </source>
</evidence>
<evidence type="ECO:0000256" key="1">
    <source>
        <dbReference type="ARBA" id="ARBA00005641"/>
    </source>
</evidence>
<sequence length="430" mass="47946">MLSLSLLSLVTCLVPLSRATPLQPRGVNLGWPYGSQKIRGVNLGGWLVLEPFITPTLFENTGNDGIVDEYTFGQYQDHNTARAALTQHWDTWITEDDFARIAGAGLNHVRIPIGYWAYDISAGEPYVQGQAPYLDKAIGWARNHGLKVIIDLHGAPGSQNGYDNSGQRGDARWAYDSNNVYRTKKVVEQLSRQYSDPSYWQVVTALAILNEPATYMSDYFRDVTRQYNYDAYGAARYPWAPEGSASKSGLAIVVHDGFQPISYFDNYLNEPNFESVILDHHQYTVFSNGEIAMDDQTRLNSICSKAGEFSSSQLWLVVGEWSLAATDCARWLNGRGIGARYDGSYPGSSAVGSCEGKSGDGSNFSNEYKTYLRKFWDTQTQVYENNGQGWVFWTWKTESAAEWSYSAGLAGGWIPYNPTEHVNSLSSLCT</sequence>
<dbReference type="FunFam" id="3.20.20.80:FF:000033">
    <property type="entry name" value="Glucan 1,3-beta-glucosidase A"/>
    <property type="match status" value="1"/>
</dbReference>
<dbReference type="Pfam" id="PF00150">
    <property type="entry name" value="Cellulase"/>
    <property type="match status" value="1"/>
</dbReference>
<evidence type="ECO:0000256" key="3">
    <source>
        <dbReference type="ARBA" id="ARBA00023295"/>
    </source>
</evidence>
<keyword evidence="2 7" id="KW-0378">Hydrolase</keyword>
<dbReference type="GO" id="GO:0009986">
    <property type="term" value="C:cell surface"/>
    <property type="evidence" value="ECO:0007669"/>
    <property type="project" value="TreeGrafter"/>
</dbReference>
<accession>A0AAD9FW60</accession>
<dbReference type="InterPro" id="IPR017853">
    <property type="entry name" value="GH"/>
</dbReference>
<comment type="similarity">
    <text evidence="1 7">Belongs to the glycosyl hydrolase 5 (cellulase A) family.</text>
</comment>
<name>A0AAD9FW60_PAPLA</name>
<proteinExistence type="inferred from homology"/>
<evidence type="ECO:0000256" key="2">
    <source>
        <dbReference type="ARBA" id="ARBA00022801"/>
    </source>
</evidence>
<keyword evidence="11" id="KW-1185">Reference proteome</keyword>
<keyword evidence="8" id="KW-0732">Signal</keyword>
<evidence type="ECO:0000256" key="5">
    <source>
        <dbReference type="ARBA" id="ARBA00036824"/>
    </source>
</evidence>
<evidence type="ECO:0000259" key="9">
    <source>
        <dbReference type="Pfam" id="PF00150"/>
    </source>
</evidence>
<feature type="chain" id="PRO_5041944977" description="glucan 1,3-beta-glucosidase" evidence="8">
    <location>
        <begin position="20"/>
        <end position="430"/>
    </location>
</feature>
<dbReference type="SUPFAM" id="SSF51445">
    <property type="entry name" value="(Trans)glycosidases"/>
    <property type="match status" value="1"/>
</dbReference>
<dbReference type="GO" id="GO:0005576">
    <property type="term" value="C:extracellular region"/>
    <property type="evidence" value="ECO:0007669"/>
    <property type="project" value="TreeGrafter"/>
</dbReference>
<evidence type="ECO:0000256" key="7">
    <source>
        <dbReference type="RuleBase" id="RU361153"/>
    </source>
</evidence>
<dbReference type="GO" id="GO:0009251">
    <property type="term" value="P:glucan catabolic process"/>
    <property type="evidence" value="ECO:0007669"/>
    <property type="project" value="TreeGrafter"/>
</dbReference>
<evidence type="ECO:0000256" key="4">
    <source>
        <dbReference type="ARBA" id="ARBA00023316"/>
    </source>
</evidence>
<evidence type="ECO:0000256" key="6">
    <source>
        <dbReference type="ARBA" id="ARBA00038929"/>
    </source>
</evidence>
<feature type="signal peptide" evidence="8">
    <location>
        <begin position="1"/>
        <end position="19"/>
    </location>
</feature>
<dbReference type="EC" id="3.2.1.58" evidence="6"/>
<comment type="catalytic activity">
    <reaction evidence="5">
        <text>Successive hydrolysis of beta-D-glucose units from the non-reducing ends of (1-&gt;3)-beta-D-glucans, releasing alpha-glucose.</text>
        <dbReference type="EC" id="3.2.1.58"/>
    </reaction>
</comment>
<keyword evidence="3 7" id="KW-0326">Glycosidase</keyword>
<dbReference type="GO" id="GO:0004338">
    <property type="term" value="F:glucan exo-1,3-beta-glucosidase activity"/>
    <property type="evidence" value="ECO:0007669"/>
    <property type="project" value="UniProtKB-EC"/>
</dbReference>
<evidence type="ECO:0000313" key="11">
    <source>
        <dbReference type="Proteomes" id="UP001182556"/>
    </source>
</evidence>
<evidence type="ECO:0000313" key="10">
    <source>
        <dbReference type="EMBL" id="KAK1927251.1"/>
    </source>
</evidence>
<protein>
    <recommendedName>
        <fullName evidence="6">glucan 1,3-beta-glucosidase</fullName>
        <ecNumber evidence="6">3.2.1.58</ecNumber>
    </recommendedName>
</protein>
<reference evidence="10" key="1">
    <citation type="submission" date="2023-02" db="EMBL/GenBank/DDBJ databases">
        <title>Identification and recombinant expression of a fungal hydrolase from Papiliotrema laurentii that hydrolyzes apple cutin and clears colloidal polyester polyurethane.</title>
        <authorList>
            <consortium name="DOE Joint Genome Institute"/>
            <person name="Roman V.A."/>
            <person name="Bojanowski C."/>
            <person name="Crable B.R."/>
            <person name="Wagner D.N."/>
            <person name="Hung C.S."/>
            <person name="Nadeau L.J."/>
            <person name="Schratz L."/>
            <person name="Haridas S."/>
            <person name="Pangilinan J."/>
            <person name="Lipzen A."/>
            <person name="Na H."/>
            <person name="Yan M."/>
            <person name="Ng V."/>
            <person name="Grigoriev I.V."/>
            <person name="Spatafora J.W."/>
            <person name="Barlow D."/>
            <person name="Biffinger J."/>
            <person name="Kelley-Loughnane N."/>
            <person name="Varaljay V.A."/>
            <person name="Crookes-Goodson W.J."/>
        </authorList>
    </citation>
    <scope>NUCLEOTIDE SEQUENCE</scope>
    <source>
        <strain evidence="10">5307AH</strain>
    </source>
</reference>
<organism evidence="10 11">
    <name type="scientific">Papiliotrema laurentii</name>
    <name type="common">Cryptococcus laurentii</name>
    <dbReference type="NCBI Taxonomy" id="5418"/>
    <lineage>
        <taxon>Eukaryota</taxon>
        <taxon>Fungi</taxon>
        <taxon>Dikarya</taxon>
        <taxon>Basidiomycota</taxon>
        <taxon>Agaricomycotina</taxon>
        <taxon>Tremellomycetes</taxon>
        <taxon>Tremellales</taxon>
        <taxon>Rhynchogastremaceae</taxon>
        <taxon>Papiliotrema</taxon>
    </lineage>
</organism>
<keyword evidence="4" id="KW-0961">Cell wall biogenesis/degradation</keyword>
<dbReference type="EMBL" id="JAODAN010000001">
    <property type="protein sequence ID" value="KAK1927251.1"/>
    <property type="molecule type" value="Genomic_DNA"/>
</dbReference>
<dbReference type="InterPro" id="IPR050386">
    <property type="entry name" value="Glycosyl_hydrolase_5"/>
</dbReference>
<dbReference type="Gene3D" id="3.20.20.80">
    <property type="entry name" value="Glycosidases"/>
    <property type="match status" value="1"/>
</dbReference>
<dbReference type="Proteomes" id="UP001182556">
    <property type="component" value="Unassembled WGS sequence"/>
</dbReference>
<dbReference type="AlphaFoldDB" id="A0AAD9FW60"/>
<comment type="caution">
    <text evidence="10">The sequence shown here is derived from an EMBL/GenBank/DDBJ whole genome shotgun (WGS) entry which is preliminary data.</text>
</comment>